<evidence type="ECO:0000313" key="4">
    <source>
        <dbReference type="Proteomes" id="UP000266841"/>
    </source>
</evidence>
<reference evidence="3 4" key="1">
    <citation type="journal article" date="2012" name="Genome Biol.">
        <title>Genome and low-iron response of an oceanic diatom adapted to chronic iron limitation.</title>
        <authorList>
            <person name="Lommer M."/>
            <person name="Specht M."/>
            <person name="Roy A.S."/>
            <person name="Kraemer L."/>
            <person name="Andreson R."/>
            <person name="Gutowska M.A."/>
            <person name="Wolf J."/>
            <person name="Bergner S.V."/>
            <person name="Schilhabel M.B."/>
            <person name="Klostermeier U.C."/>
            <person name="Beiko R.G."/>
            <person name="Rosenstiel P."/>
            <person name="Hippler M."/>
            <person name="Laroche J."/>
        </authorList>
    </citation>
    <scope>NUCLEOTIDE SEQUENCE [LARGE SCALE GENOMIC DNA]</scope>
    <source>
        <strain evidence="3 4">CCMP1005</strain>
    </source>
</reference>
<dbReference type="Pfam" id="PF22936">
    <property type="entry name" value="Pol_BBD"/>
    <property type="match status" value="1"/>
</dbReference>
<feature type="region of interest" description="Disordered" evidence="1">
    <location>
        <begin position="1500"/>
        <end position="1520"/>
    </location>
</feature>
<feature type="region of interest" description="Disordered" evidence="1">
    <location>
        <begin position="907"/>
        <end position="977"/>
    </location>
</feature>
<feature type="compositionally biased region" description="Basic and acidic residues" evidence="1">
    <location>
        <begin position="1176"/>
        <end position="1199"/>
    </location>
</feature>
<feature type="compositionally biased region" description="Low complexity" evidence="1">
    <location>
        <begin position="750"/>
        <end position="767"/>
    </location>
</feature>
<dbReference type="EMBL" id="AGNL01013150">
    <property type="protein sequence ID" value="EJK67420.1"/>
    <property type="molecule type" value="Genomic_DNA"/>
</dbReference>
<evidence type="ECO:0000256" key="1">
    <source>
        <dbReference type="SAM" id="MobiDB-lite"/>
    </source>
</evidence>
<feature type="compositionally biased region" description="Low complexity" evidence="1">
    <location>
        <begin position="914"/>
        <end position="941"/>
    </location>
</feature>
<feature type="compositionally biased region" description="Basic and acidic residues" evidence="1">
    <location>
        <begin position="1325"/>
        <end position="1337"/>
    </location>
</feature>
<dbReference type="InterPro" id="IPR054722">
    <property type="entry name" value="PolX-like_BBD"/>
</dbReference>
<feature type="region of interest" description="Disordered" evidence="1">
    <location>
        <begin position="750"/>
        <end position="784"/>
    </location>
</feature>
<name>K0SQ06_THAOC</name>
<organism evidence="3 4">
    <name type="scientific">Thalassiosira oceanica</name>
    <name type="common">Marine diatom</name>
    <dbReference type="NCBI Taxonomy" id="159749"/>
    <lineage>
        <taxon>Eukaryota</taxon>
        <taxon>Sar</taxon>
        <taxon>Stramenopiles</taxon>
        <taxon>Ochrophyta</taxon>
        <taxon>Bacillariophyta</taxon>
        <taxon>Coscinodiscophyceae</taxon>
        <taxon>Thalassiosirophycidae</taxon>
        <taxon>Thalassiosirales</taxon>
        <taxon>Thalassiosiraceae</taxon>
        <taxon>Thalassiosira</taxon>
    </lineage>
</organism>
<sequence length="1611" mass="173556">MASAYDTLSRGSASDVSAIAAFEQPMQLPPPGPGLQHGGVDGDTLDIGVFPVPSSESTTDHQHSLSGNETATNTIDAILGTPSAPGGSPAMLVTPPAHTPTARGPDPLGTDIFGRDVSRDSFVSTAFLVEPPLPPGGVAWYQQGERFLVIECPLGESDPDWPRLQANLGSSLRFLGAEPSLTPELLPAIIPGMTAANMQVWMMDENRRSSLRAYWDQEDRRVAARDVHLASTALFLVIRSRSSPGTEVSSVIANFEKRDLGPGEIVYDGLRLIGVLLDLHVDDTNKGLLLNLRSLVNDTLPPGDHSSQFVADKQEKARLVNLGGVPVSKQFVNFLTIETLDDSRFDKMKDGFEESPEKAKEAYDMNPFDLSMELARREKAAAHDPVGPSRHRIAASSATTALTPHSASDMAALIRRLQKDEPRLLRRALWGVGYVENKKQAAKYVELAKKDPKWYPGKNTRSRERNGGDRRGRGGEATDEGVSASAVTSSPPPPPLSHASPALVQAPAATSEDALTLGDEQILASAAEVLTEVDSISDSEALELEEDWTNSTSSSSKSNVCMDPYFLSTFDPLSSPGQRSVDDDLTLAALFETVNFSCGDRGVEASLPVDIDSYLHEIDLVRAPSDVVASSVASEAVEWDGPFASHIDPAFWASAWAQTPSRGCRTAPLPVPVASRPPLLSDNGFAALATDDDNDFDDIPDGCGGFSDSCNNDVSSRLRASQSFFGLSTAPIIPGEVGATEHVQVRASSAAVSSSVPSPSTSSDAPVHPAYTSRPRRKPRRSLGDQSLKSVLWYSNEDVASFRRDPGSLLDCASVSEFTWMSASNGAERRAARRAAIDRALTRDRGPLVIPPCRSPRTSPRVRVGSVDQQVFWFFEEPVWVGTDRQMDALAMPTRSAAPLAGILRRARDKPRRPSANAASVASSSSPSVSTGGAGPSSSASLVDQSEVPASESAPRPPTKQRFVKPRQRRVPAASRSLALRDMSSRELLDRVYGVHNETDGPSSTVVVHVQASSAQKLQQCPRERAVADSGATHHLWNKFRDFRTFRRLFGQSVLLPDGTRMAILGIGSIVISMGGKRVLLRNVFLVEGLRVPLFSLRVHRRLPGCGHEANNDGFFVRFPDFELPVNDEIDSYLEYQSVETSDDEILDYIEPTASELSELRLAASQASAAAASGPRRSERLRQRDLQDLASERRVTKNRDRNRRRKLKRRRASRLSSPDDAPPPPPTPGTTAWTDVVSGVHDAEFDEQDTDCEALPPVDPILANETPLDTTRRLLSSSPVDAVPSQAHGGLGEIVSSPSDGGSSTSLDSEEAPLGNGGRSPPSDVSHEHVPSSDEGSRLSPDSEEASLGTGGQPTALDDEREPSPFEVLLAEGFASLLGKNDGRLNTKLSDMRPDDLARRLAQNVGGEDALLHLLDTLQVDNPKVFDSRPRSSDEAGVSAPPADAGDAVEDVDAREDAPEADPEDDPEDGPAGEDGPVSTPSTSGPKRISFEELQSFHEDPNGLAPAVRPCDTPNDSDTVQHLTSDRIVRAYGGRRFRNFENVARVLKGAKFVNSGAPLDTLSRFTSMRRSRRGQVQPPSKKYLGGLFFPGCATYLTKYDTFTAKIVSTAR</sequence>
<proteinExistence type="predicted"/>
<comment type="caution">
    <text evidence="3">The sequence shown here is derived from an EMBL/GenBank/DDBJ whole genome shotgun (WGS) entry which is preliminary data.</text>
</comment>
<feature type="compositionally biased region" description="Low complexity" evidence="1">
    <location>
        <begin position="1296"/>
        <end position="1307"/>
    </location>
</feature>
<feature type="compositionally biased region" description="Polar residues" evidence="1">
    <location>
        <begin position="396"/>
        <end position="405"/>
    </location>
</feature>
<evidence type="ECO:0000313" key="3">
    <source>
        <dbReference type="EMBL" id="EJK67420.1"/>
    </source>
</evidence>
<accession>K0SQ06</accession>
<feature type="compositionally biased region" description="Basic residues" evidence="1">
    <location>
        <begin position="1200"/>
        <end position="1213"/>
    </location>
</feature>
<keyword evidence="4" id="KW-1185">Reference proteome</keyword>
<feature type="region of interest" description="Disordered" evidence="1">
    <location>
        <begin position="1168"/>
        <end position="1234"/>
    </location>
</feature>
<feature type="compositionally biased region" description="Acidic residues" evidence="1">
    <location>
        <begin position="1447"/>
        <end position="1472"/>
    </location>
</feature>
<feature type="region of interest" description="Disordered" evidence="1">
    <location>
        <begin position="379"/>
        <end position="405"/>
    </location>
</feature>
<feature type="region of interest" description="Disordered" evidence="1">
    <location>
        <begin position="452"/>
        <end position="501"/>
    </location>
</feature>
<protein>
    <recommendedName>
        <fullName evidence="2">Retrovirus-related Pol polyprotein from transposon TNT 1-94-like beta-barrel domain-containing protein</fullName>
    </recommendedName>
</protein>
<dbReference type="Proteomes" id="UP000266841">
    <property type="component" value="Unassembled WGS sequence"/>
</dbReference>
<feature type="region of interest" description="Disordered" evidence="1">
    <location>
        <begin position="1277"/>
        <end position="1366"/>
    </location>
</feature>
<feature type="compositionally biased region" description="Low complexity" evidence="1">
    <location>
        <begin position="480"/>
        <end position="489"/>
    </location>
</feature>
<feature type="compositionally biased region" description="Basic and acidic residues" evidence="1">
    <location>
        <begin position="1424"/>
        <end position="1434"/>
    </location>
</feature>
<gene>
    <name evidence="3" type="ORF">THAOC_11549</name>
</gene>
<feature type="domain" description="Retrovirus-related Pol polyprotein from transposon TNT 1-94-like beta-barrel" evidence="2">
    <location>
        <begin position="1028"/>
        <end position="1098"/>
    </location>
</feature>
<feature type="region of interest" description="Disordered" evidence="1">
    <location>
        <begin position="1423"/>
        <end position="1487"/>
    </location>
</feature>
<feature type="compositionally biased region" description="Basic and acidic residues" evidence="1">
    <location>
        <begin position="461"/>
        <end position="476"/>
    </location>
</feature>
<evidence type="ECO:0000259" key="2">
    <source>
        <dbReference type="Pfam" id="PF22936"/>
    </source>
</evidence>